<feature type="transmembrane region" description="Helical" evidence="1">
    <location>
        <begin position="32"/>
        <end position="53"/>
    </location>
</feature>
<evidence type="ECO:0000256" key="1">
    <source>
        <dbReference type="SAM" id="Phobius"/>
    </source>
</evidence>
<keyword evidence="1" id="KW-0812">Transmembrane</keyword>
<name>A0A0G0NCE0_9BACT</name>
<proteinExistence type="predicted"/>
<dbReference type="SMART" id="SM01325">
    <property type="entry name" value="DUF3160"/>
    <property type="match status" value="1"/>
</dbReference>
<dbReference type="AlphaFoldDB" id="A0A0G0NCE0"/>
<dbReference type="InterPro" id="IPR022601">
    <property type="entry name" value="DUF3160"/>
</dbReference>
<comment type="caution">
    <text evidence="2">The sequence shown here is derived from an EMBL/GenBank/DDBJ whole genome shotgun (WGS) entry which is preliminary data.</text>
</comment>
<protein>
    <submittedName>
        <fullName evidence="2">Uncharacterized protein</fullName>
    </submittedName>
</protein>
<keyword evidence="1" id="KW-1133">Transmembrane helix</keyword>
<dbReference type="EMBL" id="LBWS01000037">
    <property type="protein sequence ID" value="KKR13824.1"/>
    <property type="molecule type" value="Genomic_DNA"/>
</dbReference>
<evidence type="ECO:0000313" key="3">
    <source>
        <dbReference type="Proteomes" id="UP000034048"/>
    </source>
</evidence>
<reference evidence="2 3" key="1">
    <citation type="journal article" date="2015" name="Nature">
        <title>rRNA introns, odd ribosomes, and small enigmatic genomes across a large radiation of phyla.</title>
        <authorList>
            <person name="Brown C.T."/>
            <person name="Hug L.A."/>
            <person name="Thomas B.C."/>
            <person name="Sharon I."/>
            <person name="Castelle C.J."/>
            <person name="Singh A."/>
            <person name="Wilkins M.J."/>
            <person name="Williams K.H."/>
            <person name="Banfield J.F."/>
        </authorList>
    </citation>
    <scope>NUCLEOTIDE SEQUENCE [LARGE SCALE GENOMIC DNA]</scope>
</reference>
<accession>A0A0G0NCE0</accession>
<gene>
    <name evidence="2" type="ORF">UT42_C0037G0001</name>
</gene>
<organism evidence="2 3">
    <name type="scientific">Candidatus Falkowbacteria bacterium GW2011_GWA2_39_24</name>
    <dbReference type="NCBI Taxonomy" id="1618634"/>
    <lineage>
        <taxon>Bacteria</taxon>
        <taxon>Candidatus Falkowiibacteriota</taxon>
    </lineage>
</organism>
<evidence type="ECO:0000313" key="2">
    <source>
        <dbReference type="EMBL" id="KKR13824.1"/>
    </source>
</evidence>
<dbReference type="Proteomes" id="UP000034048">
    <property type="component" value="Unassembled WGS sequence"/>
</dbReference>
<dbReference type="Pfam" id="PF11369">
    <property type="entry name" value="DUF3160"/>
    <property type="match status" value="1"/>
</dbReference>
<sequence>MFINKDKLRELDAVPTSPSFADFFKTNRGLKITAISLIALVLLAVLIIALVMMNRQAVNTQPTTATGDKTVIPLPTAETIDIASLLDDDELNKIKAEDLLFGDFYREPISKVEVKNPGVQLPMNVKRDADNYYDFTRYINLDEVVDDLNINGFAVIDNPYYQEAKDFYSVYKVLQAKKLPLFVSNDFLIYYYQNMFKNLYKRIEADVFYQAFWDINHELFIIADKRYRERLIKVGILNDPLLEAQRLEAAYFATSLALLTPNAEQILGPSKQDYVDPIKFTRLEAERYSFTIPDYLQQDVAAEVQLILVAKPTKEPVQSPALRYYRHYDDFKIPAEYYKKAKLYNFYLANVWANSVFPLFFKSEDCPNCLLDRDDWEISFIAAHLVAQDFENNQTLKNKWAKIYKTISYFTGLRNELTYLHYRDALQQIFGKKATVEEVLAINNPDRDTNLVKLYNQIKTYTFNQANGGYDRQVTTLRPSQGLRLLQQHYWPDNYVFNHLLFDPIGRYINYNPKTIDQSVISVCSLSSTQAMRCRPNLYDIIRLIFTEPVAYPYINKNSNYQYYDQKMTELRKYFADFDSVDWHNSSFWSTVLLSGQMLQNRQVPNLGYTDTAAWTNQLLDTSAGAIFNSQLPVDSWQLSYRQEASLQTGEDLIIKYNFIEPNLTLLNELLADTYMLFKTMYHLDLVKANDNDFSQLINNLVALKRLAIKQLNDQEFTFEDWRFLNEFTSQYYINEFAEKTTLKAFINPSSGQPYSLQQSLEGVKLLISVQFYQNRRVLAVGPIFNYQETKK</sequence>
<keyword evidence="1" id="KW-0472">Membrane</keyword>